<dbReference type="Proteomes" id="UP001054945">
    <property type="component" value="Unassembled WGS sequence"/>
</dbReference>
<accession>A0AAV4SZY9</accession>
<proteinExistence type="predicted"/>
<dbReference type="EMBL" id="BPLR01010263">
    <property type="protein sequence ID" value="GIY38132.1"/>
    <property type="molecule type" value="Genomic_DNA"/>
</dbReference>
<reference evidence="1 2" key="1">
    <citation type="submission" date="2021-06" db="EMBL/GenBank/DDBJ databases">
        <title>Caerostris extrusa draft genome.</title>
        <authorList>
            <person name="Kono N."/>
            <person name="Arakawa K."/>
        </authorList>
    </citation>
    <scope>NUCLEOTIDE SEQUENCE [LARGE SCALE GENOMIC DNA]</scope>
</reference>
<organism evidence="1 2">
    <name type="scientific">Caerostris extrusa</name>
    <name type="common">Bark spider</name>
    <name type="synonym">Caerostris bankana</name>
    <dbReference type="NCBI Taxonomy" id="172846"/>
    <lineage>
        <taxon>Eukaryota</taxon>
        <taxon>Metazoa</taxon>
        <taxon>Ecdysozoa</taxon>
        <taxon>Arthropoda</taxon>
        <taxon>Chelicerata</taxon>
        <taxon>Arachnida</taxon>
        <taxon>Araneae</taxon>
        <taxon>Araneomorphae</taxon>
        <taxon>Entelegynae</taxon>
        <taxon>Araneoidea</taxon>
        <taxon>Araneidae</taxon>
        <taxon>Caerostris</taxon>
    </lineage>
</organism>
<evidence type="ECO:0000313" key="2">
    <source>
        <dbReference type="Proteomes" id="UP001054945"/>
    </source>
</evidence>
<protein>
    <submittedName>
        <fullName evidence="1">Uncharacterized protein</fullName>
    </submittedName>
</protein>
<keyword evidence="2" id="KW-1185">Reference proteome</keyword>
<gene>
    <name evidence="1" type="ORF">CEXT_633411</name>
</gene>
<name>A0AAV4SZY9_CAEEX</name>
<sequence length="74" mass="8560">MHCVQKLLLLATFTNRNLDNIPKECVQYPILDNRVFQKYELRGFAKRSFARSQSLADKMARLTEEGFKIPADGI</sequence>
<evidence type="ECO:0000313" key="1">
    <source>
        <dbReference type="EMBL" id="GIY38132.1"/>
    </source>
</evidence>
<comment type="caution">
    <text evidence="1">The sequence shown here is derived from an EMBL/GenBank/DDBJ whole genome shotgun (WGS) entry which is preliminary data.</text>
</comment>
<dbReference type="AlphaFoldDB" id="A0AAV4SZY9"/>